<dbReference type="InterPro" id="IPR020821">
    <property type="entry name" value="ENPP1-3/EXOG-like_nuc-like"/>
</dbReference>
<keyword evidence="2" id="KW-0479">Metal-binding</keyword>
<feature type="active site" description="Proton acceptor" evidence="1">
    <location>
        <position position="300"/>
    </location>
</feature>
<dbReference type="Pfam" id="PF01223">
    <property type="entry name" value="Endonuclease_NS"/>
    <property type="match status" value="1"/>
</dbReference>
<proteinExistence type="predicted"/>
<evidence type="ECO:0000256" key="1">
    <source>
        <dbReference type="PIRSR" id="PIRSR640255-1"/>
    </source>
</evidence>
<feature type="chain" id="PRO_5026080267" evidence="3">
    <location>
        <begin position="18"/>
        <end position="470"/>
    </location>
</feature>
<dbReference type="RefSeq" id="WP_157542676.1">
    <property type="nucleotide sequence ID" value="NZ_WQLA01000006.1"/>
</dbReference>
<evidence type="ECO:0000256" key="3">
    <source>
        <dbReference type="SAM" id="SignalP"/>
    </source>
</evidence>
<protein>
    <submittedName>
        <fullName evidence="6">DNA/RNA non-specific endonuclease</fullName>
    </submittedName>
</protein>
<dbReference type="PROSITE" id="PS51257">
    <property type="entry name" value="PROKAR_LIPOPROTEIN"/>
    <property type="match status" value="1"/>
</dbReference>
<dbReference type="SMART" id="SM00892">
    <property type="entry name" value="Endonuclease_NS"/>
    <property type="match status" value="1"/>
</dbReference>
<dbReference type="InterPro" id="IPR001604">
    <property type="entry name" value="Endo_G_ENPP1-like_dom"/>
</dbReference>
<dbReference type="Proteomes" id="UP000434850">
    <property type="component" value="Unassembled WGS sequence"/>
</dbReference>
<dbReference type="PANTHER" id="PTHR13966">
    <property type="entry name" value="ENDONUCLEASE RELATED"/>
    <property type="match status" value="1"/>
</dbReference>
<feature type="binding site" evidence="2">
    <location>
        <position position="331"/>
    </location>
    <ligand>
        <name>Mg(2+)</name>
        <dbReference type="ChEBI" id="CHEBI:18420"/>
        <note>catalytic</note>
    </ligand>
</feature>
<dbReference type="CDD" id="cd00091">
    <property type="entry name" value="NUC"/>
    <property type="match status" value="1"/>
</dbReference>
<organism evidence="6 7">
    <name type="scientific">Mucilaginibacter aquatilis</name>
    <dbReference type="NCBI Taxonomy" id="1517760"/>
    <lineage>
        <taxon>Bacteria</taxon>
        <taxon>Pseudomonadati</taxon>
        <taxon>Bacteroidota</taxon>
        <taxon>Sphingobacteriia</taxon>
        <taxon>Sphingobacteriales</taxon>
        <taxon>Sphingobacteriaceae</taxon>
        <taxon>Mucilaginibacter</taxon>
    </lineage>
</organism>
<feature type="domain" description="ENPP1-3/EXOG-like endonuclease/phosphodiesterase" evidence="4">
    <location>
        <begin position="238"/>
        <end position="447"/>
    </location>
</feature>
<evidence type="ECO:0000313" key="6">
    <source>
        <dbReference type="EMBL" id="MVN92354.1"/>
    </source>
</evidence>
<dbReference type="Gene3D" id="3.40.570.10">
    <property type="entry name" value="Extracellular Endonuclease, subunit A"/>
    <property type="match status" value="1"/>
</dbReference>
<dbReference type="GO" id="GO:0046872">
    <property type="term" value="F:metal ion binding"/>
    <property type="evidence" value="ECO:0007669"/>
    <property type="project" value="UniProtKB-KW"/>
</dbReference>
<dbReference type="OrthoDB" id="9811262at2"/>
<dbReference type="SMART" id="SM00477">
    <property type="entry name" value="NUC"/>
    <property type="match status" value="1"/>
</dbReference>
<dbReference type="GO" id="GO:0016787">
    <property type="term" value="F:hydrolase activity"/>
    <property type="evidence" value="ECO:0007669"/>
    <property type="project" value="InterPro"/>
</dbReference>
<dbReference type="InterPro" id="IPR044929">
    <property type="entry name" value="DNA/RNA_non-sp_Endonuclease_sf"/>
</dbReference>
<dbReference type="GO" id="GO:0004519">
    <property type="term" value="F:endonuclease activity"/>
    <property type="evidence" value="ECO:0007669"/>
    <property type="project" value="UniProtKB-KW"/>
</dbReference>
<evidence type="ECO:0000256" key="2">
    <source>
        <dbReference type="PIRSR" id="PIRSR640255-2"/>
    </source>
</evidence>
<keyword evidence="6" id="KW-0378">Hydrolase</keyword>
<dbReference type="InterPro" id="IPR044925">
    <property type="entry name" value="His-Me_finger_sf"/>
</dbReference>
<evidence type="ECO:0000313" key="7">
    <source>
        <dbReference type="Proteomes" id="UP000434850"/>
    </source>
</evidence>
<accession>A0A6I4IR72</accession>
<dbReference type="AlphaFoldDB" id="A0A6I4IR72"/>
<sequence length="470" mass="51777">MKSFVKFYILVVALIFAACNQPVNNKQQQSPSYPGEQKAKTLELQENFETGSKPSYATGRVKLLSGTWYLKDALIASTDKDAKDGNQSVRLKGKGVLRMEFDVNGASKVTIEHAAYGDNNASGWQLKMSTDGGQTFTQVGAGMVANKGNLQTVTSIVNHNGAVRFEVCKNSGGNNRINIDNITIYSFNNNAPVGTTTQSDTTLLKDSAVTGDNTNLLLGNPSNATASTSNANNFLMEKPYYTISYNRSRGTPNWVSWYVGKEWLGNTRRSNDFRPDETLPKGWYRVQTSSYQGSGFERGHNCPSADRAISVKANSSTFLMTNMIPQAPANNQHTWGNLEGYERMLVKQGNEVYVIMGSYGTGGYGTSGFHNTIDKGRVTVPAYIWKVIVVLPNGNDDLMRINTATRLIAVITPNNNSIDANWTKYITTVREIEKATGYNLLSKVPKKVQDVIEVKRDKGILPDDGYIMRL</sequence>
<dbReference type="EMBL" id="WQLA01000006">
    <property type="protein sequence ID" value="MVN92354.1"/>
    <property type="molecule type" value="Genomic_DNA"/>
</dbReference>
<keyword evidence="6" id="KW-0540">Nuclease</keyword>
<keyword evidence="3" id="KW-0732">Signal</keyword>
<feature type="domain" description="DNA/RNA non-specific endonuclease/pyrophosphatase/phosphodiesterase" evidence="5">
    <location>
        <begin position="237"/>
        <end position="447"/>
    </location>
</feature>
<keyword evidence="6" id="KW-0255">Endonuclease</keyword>
<evidence type="ECO:0000259" key="5">
    <source>
        <dbReference type="SMART" id="SM00892"/>
    </source>
</evidence>
<dbReference type="SUPFAM" id="SSF54060">
    <property type="entry name" value="His-Me finger endonucleases"/>
    <property type="match status" value="1"/>
</dbReference>
<dbReference type="PANTHER" id="PTHR13966:SF5">
    <property type="entry name" value="ENDONUCLEASE G, MITOCHONDRIAL"/>
    <property type="match status" value="1"/>
</dbReference>
<evidence type="ECO:0000259" key="4">
    <source>
        <dbReference type="SMART" id="SM00477"/>
    </source>
</evidence>
<dbReference type="GO" id="GO:0003676">
    <property type="term" value="F:nucleic acid binding"/>
    <property type="evidence" value="ECO:0007669"/>
    <property type="project" value="InterPro"/>
</dbReference>
<keyword evidence="7" id="KW-1185">Reference proteome</keyword>
<name>A0A6I4IR72_9SPHI</name>
<comment type="caution">
    <text evidence="6">The sequence shown here is derived from an EMBL/GenBank/DDBJ whole genome shotgun (WGS) entry which is preliminary data.</text>
</comment>
<feature type="signal peptide" evidence="3">
    <location>
        <begin position="1"/>
        <end position="17"/>
    </location>
</feature>
<gene>
    <name evidence="6" type="ORF">GO816_14550</name>
</gene>
<reference evidence="6 7" key="1">
    <citation type="submission" date="2019-12" db="EMBL/GenBank/DDBJ databases">
        <title>Mucilaginibacter sp. HME9299 genome sequencing and assembly.</title>
        <authorList>
            <person name="Kang H."/>
            <person name="Kim H."/>
            <person name="Joh K."/>
        </authorList>
    </citation>
    <scope>NUCLEOTIDE SEQUENCE [LARGE SCALE GENOMIC DNA]</scope>
    <source>
        <strain evidence="6 7">HME9299</strain>
    </source>
</reference>
<dbReference type="InterPro" id="IPR040255">
    <property type="entry name" value="Non-specific_endonuclease"/>
</dbReference>